<name>A0A512D1A9_9MICO</name>
<dbReference type="SUPFAM" id="SSF53850">
    <property type="entry name" value="Periplasmic binding protein-like II"/>
    <property type="match status" value="1"/>
</dbReference>
<accession>A0A512D1A9</accession>
<organism evidence="1 2">
    <name type="scientific">Terrabacter aerolatus</name>
    <dbReference type="NCBI Taxonomy" id="422442"/>
    <lineage>
        <taxon>Bacteria</taxon>
        <taxon>Bacillati</taxon>
        <taxon>Actinomycetota</taxon>
        <taxon>Actinomycetes</taxon>
        <taxon>Micrococcales</taxon>
        <taxon>Intrasporangiaceae</taxon>
        <taxon>Terrabacter</taxon>
    </lineage>
</organism>
<dbReference type="InterPro" id="IPR006059">
    <property type="entry name" value="SBP"/>
</dbReference>
<dbReference type="PANTHER" id="PTHR43649">
    <property type="entry name" value="ARABINOSE-BINDING PROTEIN-RELATED"/>
    <property type="match status" value="1"/>
</dbReference>
<proteinExistence type="predicted"/>
<dbReference type="Pfam" id="PF01547">
    <property type="entry name" value="SBP_bac_1"/>
    <property type="match status" value="1"/>
</dbReference>
<evidence type="ECO:0000313" key="1">
    <source>
        <dbReference type="EMBL" id="GEO30050.1"/>
    </source>
</evidence>
<protein>
    <submittedName>
        <fullName evidence="1">ABC transporter substrate-binding protein</fullName>
    </submittedName>
</protein>
<dbReference type="AlphaFoldDB" id="A0A512D1A9"/>
<reference evidence="1 2" key="1">
    <citation type="submission" date="2019-07" db="EMBL/GenBank/DDBJ databases">
        <title>Whole genome shotgun sequence of Terrabacter aerolatus NBRC 106305.</title>
        <authorList>
            <person name="Hosoyama A."/>
            <person name="Uohara A."/>
            <person name="Ohji S."/>
            <person name="Ichikawa N."/>
        </authorList>
    </citation>
    <scope>NUCLEOTIDE SEQUENCE [LARGE SCALE GENOMIC DNA]</scope>
    <source>
        <strain evidence="1 2">NBRC 106305</strain>
    </source>
</reference>
<dbReference type="Proteomes" id="UP000321534">
    <property type="component" value="Unassembled WGS sequence"/>
</dbReference>
<gene>
    <name evidence="1" type="ORF">TAE01_18600</name>
</gene>
<dbReference type="PROSITE" id="PS51318">
    <property type="entry name" value="TAT"/>
    <property type="match status" value="1"/>
</dbReference>
<dbReference type="RefSeq" id="WP_147065695.1">
    <property type="nucleotide sequence ID" value="NZ_BAAARO010000002.1"/>
</dbReference>
<evidence type="ECO:0000313" key="2">
    <source>
        <dbReference type="Proteomes" id="UP000321534"/>
    </source>
</evidence>
<keyword evidence="2" id="KW-1185">Reference proteome</keyword>
<dbReference type="OrthoDB" id="8663148at2"/>
<dbReference type="EMBL" id="BJYX01000008">
    <property type="protein sequence ID" value="GEO30050.1"/>
    <property type="molecule type" value="Genomic_DNA"/>
</dbReference>
<dbReference type="InterPro" id="IPR006311">
    <property type="entry name" value="TAT_signal"/>
</dbReference>
<sequence length="450" mass="48650">MTRPSNEAEYLARMVPPSVRGVDRRTLLRGALGVGALLGAGGLAACSSGSTSSSGVPTGAVSGTVTVGSNQSDAVPKAAVQAYMDAFAKANPGTSVKINTVDHNSFQENINNYLQGSPDDVFTWFAGYRMQFFAQKGLAGDISDVWKNITGMSDALKKASTGADGKQYFVPMTNYPWAVFYRKSVFKDKGYQVPKTLDELNALGAQMKKDGLDPIAFGDKDGWPAMGTFDQINLRVNGYEFHVSLMAGKEDWTDPKVKKVFDTWAGILPLHQADSLGRTWQEAAQSLQQKKSGMYVLGSFLAQQFTKGAEQDDLDFFGFPEIDSTIGTDAVEAPIDGYMMSARPKNEGAAKKLLQYISQPEAQLLALKADPSVIATNDQADTSGYTALQKKSAEFVKSAKSITQFMDRDTRPDFASTVMIPAIQSFIKNPKDIDGLCTSIQAQKKSIFGS</sequence>
<dbReference type="InterPro" id="IPR050490">
    <property type="entry name" value="Bact_solute-bd_prot1"/>
</dbReference>
<dbReference type="Gene3D" id="3.40.190.10">
    <property type="entry name" value="Periplasmic binding protein-like II"/>
    <property type="match status" value="2"/>
</dbReference>
<comment type="caution">
    <text evidence="1">The sequence shown here is derived from an EMBL/GenBank/DDBJ whole genome shotgun (WGS) entry which is preliminary data.</text>
</comment>